<dbReference type="OrthoDB" id="9798269at2"/>
<evidence type="ECO:0000313" key="1">
    <source>
        <dbReference type="EMBL" id="RIV27358.1"/>
    </source>
</evidence>
<protein>
    <recommendedName>
        <fullName evidence="3">AbiEi antitoxin C-terminal domain-containing protein</fullName>
    </recommendedName>
</protein>
<reference evidence="1 2" key="1">
    <citation type="submission" date="2018-08" db="EMBL/GenBank/DDBJ databases">
        <title>Fibrisoma montanum sp. nov., isolated from Danxia mountain soil.</title>
        <authorList>
            <person name="Huang Y."/>
        </authorList>
    </citation>
    <scope>NUCLEOTIDE SEQUENCE [LARGE SCALE GENOMIC DNA]</scope>
    <source>
        <strain evidence="1 2">HYT19</strain>
    </source>
</reference>
<dbReference type="RefSeq" id="WP_119666209.1">
    <property type="nucleotide sequence ID" value="NZ_QXED01000001.1"/>
</dbReference>
<keyword evidence="2" id="KW-1185">Reference proteome</keyword>
<dbReference type="Proteomes" id="UP000283523">
    <property type="component" value="Unassembled WGS sequence"/>
</dbReference>
<gene>
    <name evidence="1" type="ORF">DYU11_03330</name>
</gene>
<evidence type="ECO:0000313" key="2">
    <source>
        <dbReference type="Proteomes" id="UP000283523"/>
    </source>
</evidence>
<name>A0A418MIS2_9BACT</name>
<accession>A0A418MIS2</accession>
<dbReference type="AlphaFoldDB" id="A0A418MIS2"/>
<organism evidence="1 2">
    <name type="scientific">Fibrisoma montanum</name>
    <dbReference type="NCBI Taxonomy" id="2305895"/>
    <lineage>
        <taxon>Bacteria</taxon>
        <taxon>Pseudomonadati</taxon>
        <taxon>Bacteroidota</taxon>
        <taxon>Cytophagia</taxon>
        <taxon>Cytophagales</taxon>
        <taxon>Spirosomataceae</taxon>
        <taxon>Fibrisoma</taxon>
    </lineage>
</organism>
<evidence type="ECO:0008006" key="3">
    <source>
        <dbReference type="Google" id="ProtNLM"/>
    </source>
</evidence>
<sequence length="215" mass="25277">MNYVLFQQNVGQQGLFSVQDVRKRFPRFDTRRLVEWQQKGYIQRIVNQWYMFRTTTLAEETLWWTANRIYQPSYLSLETALSFYGLIPEGVYVFTSISSRKTQTFTTPVGTFLYRHVKPAFFFGYQVMRTAATAAAGSLPDRPVLMANVEKTILDYCYLNPHLRTVDDFAATRLNTSQLRHQLNRQRLQTYTDLVGGKQLSHRIAVFRQYIDHYA</sequence>
<proteinExistence type="predicted"/>
<comment type="caution">
    <text evidence="1">The sequence shown here is derived from an EMBL/GenBank/DDBJ whole genome shotgun (WGS) entry which is preliminary data.</text>
</comment>
<dbReference type="EMBL" id="QXED01000001">
    <property type="protein sequence ID" value="RIV27358.1"/>
    <property type="molecule type" value="Genomic_DNA"/>
</dbReference>